<keyword evidence="5" id="KW-0813">Transport</keyword>
<protein>
    <submittedName>
        <fullName evidence="7">Globin domain-containing protein</fullName>
    </submittedName>
</protein>
<comment type="caution">
    <text evidence="7">The sequence shown here is derived from an EMBL/GenBank/DDBJ whole genome shotgun (WGS) entry which is preliminary data.</text>
</comment>
<evidence type="ECO:0000256" key="5">
    <source>
        <dbReference type="RuleBase" id="RU000356"/>
    </source>
</evidence>
<keyword evidence="4" id="KW-0408">Iron</keyword>
<dbReference type="EMBL" id="JAYWLC010000002">
    <property type="protein sequence ID" value="MER5170826.1"/>
    <property type="molecule type" value="Genomic_DNA"/>
</dbReference>
<evidence type="ECO:0000313" key="8">
    <source>
        <dbReference type="Proteomes" id="UP001438953"/>
    </source>
</evidence>
<dbReference type="Pfam" id="PF00042">
    <property type="entry name" value="Globin"/>
    <property type="match status" value="1"/>
</dbReference>
<name>A0ABV1SDY3_9RHOB</name>
<evidence type="ECO:0000259" key="6">
    <source>
        <dbReference type="PROSITE" id="PS01033"/>
    </source>
</evidence>
<dbReference type="PANTHER" id="PTHR43396:SF3">
    <property type="entry name" value="FLAVOHEMOPROTEIN"/>
    <property type="match status" value="1"/>
</dbReference>
<dbReference type="InterPro" id="IPR012292">
    <property type="entry name" value="Globin/Proto"/>
</dbReference>
<feature type="domain" description="Globin" evidence="6">
    <location>
        <begin position="1"/>
        <end position="135"/>
    </location>
</feature>
<keyword evidence="2 5" id="KW-0561">Oxygen transport</keyword>
<evidence type="ECO:0000256" key="1">
    <source>
        <dbReference type="ARBA" id="ARBA00022617"/>
    </source>
</evidence>
<evidence type="ECO:0000313" key="7">
    <source>
        <dbReference type="EMBL" id="MER5170826.1"/>
    </source>
</evidence>
<proteinExistence type="inferred from homology"/>
<reference evidence="7 8" key="1">
    <citation type="submission" date="2024-01" db="EMBL/GenBank/DDBJ databases">
        <authorList>
            <person name="Deng Y."/>
            <person name="Su J."/>
        </authorList>
    </citation>
    <scope>NUCLEOTIDE SEQUENCE [LARGE SCALE GENOMIC DNA]</scope>
    <source>
        <strain evidence="7 8">CPCC 100088</strain>
    </source>
</reference>
<dbReference type="PROSITE" id="PS01033">
    <property type="entry name" value="GLOBIN"/>
    <property type="match status" value="1"/>
</dbReference>
<sequence>MLDQSTVAIVRESYALALSRRPCLMQDFYLFLLARHPDLEPLFPRSLARQADKFSGALQLLLSYANAPDDLSRALRRLGRDHQGYGARPEHYPAVIDALVETLAIQLGRDWTESYETAWRGLLGFVGAEMLAGAANAAA</sequence>
<dbReference type="PANTHER" id="PTHR43396">
    <property type="entry name" value="FLAVOHEMOPROTEIN"/>
    <property type="match status" value="1"/>
</dbReference>
<dbReference type="RefSeq" id="WP_350934867.1">
    <property type="nucleotide sequence ID" value="NZ_JAYWLC010000002.1"/>
</dbReference>
<comment type="similarity">
    <text evidence="5">Belongs to the globin family.</text>
</comment>
<evidence type="ECO:0000256" key="4">
    <source>
        <dbReference type="ARBA" id="ARBA00023004"/>
    </source>
</evidence>
<reference evidence="7 8" key="2">
    <citation type="submission" date="2024-06" db="EMBL/GenBank/DDBJ databases">
        <title>Thioclava kandeliae sp. nov. from a rhizosphere soil sample of Kandelia candel in a mangrove.</title>
        <authorList>
            <person name="Mu T."/>
        </authorList>
    </citation>
    <scope>NUCLEOTIDE SEQUENCE [LARGE SCALE GENOMIC DNA]</scope>
    <source>
        <strain evidence="7 8">CPCC 100088</strain>
    </source>
</reference>
<evidence type="ECO:0000256" key="3">
    <source>
        <dbReference type="ARBA" id="ARBA00022723"/>
    </source>
</evidence>
<dbReference type="Gene3D" id="1.10.490.10">
    <property type="entry name" value="Globins"/>
    <property type="match status" value="1"/>
</dbReference>
<accession>A0ABV1SDY3</accession>
<gene>
    <name evidence="7" type="ORF">VSX56_03475</name>
</gene>
<keyword evidence="1 5" id="KW-0349">Heme</keyword>
<dbReference type="Proteomes" id="UP001438953">
    <property type="component" value="Unassembled WGS sequence"/>
</dbReference>
<dbReference type="InterPro" id="IPR000971">
    <property type="entry name" value="Globin"/>
</dbReference>
<keyword evidence="8" id="KW-1185">Reference proteome</keyword>
<organism evidence="7 8">
    <name type="scientific">Thioclava kandeliae</name>
    <dbReference type="NCBI Taxonomy" id="3070818"/>
    <lineage>
        <taxon>Bacteria</taxon>
        <taxon>Pseudomonadati</taxon>
        <taxon>Pseudomonadota</taxon>
        <taxon>Alphaproteobacteria</taxon>
        <taxon>Rhodobacterales</taxon>
        <taxon>Paracoccaceae</taxon>
        <taxon>Thioclava</taxon>
    </lineage>
</organism>
<keyword evidence="3" id="KW-0479">Metal-binding</keyword>
<evidence type="ECO:0000256" key="2">
    <source>
        <dbReference type="ARBA" id="ARBA00022621"/>
    </source>
</evidence>
<dbReference type="SUPFAM" id="SSF46458">
    <property type="entry name" value="Globin-like"/>
    <property type="match status" value="1"/>
</dbReference>
<dbReference type="InterPro" id="IPR009050">
    <property type="entry name" value="Globin-like_sf"/>
</dbReference>